<feature type="signal peptide" evidence="1">
    <location>
        <begin position="1"/>
        <end position="19"/>
    </location>
</feature>
<dbReference type="HOGENOM" id="CLU_063619_3_0_6"/>
<dbReference type="EMBL" id="CP003380">
    <property type="protein sequence ID" value="AFJ03754.1"/>
    <property type="molecule type" value="Genomic_DNA"/>
</dbReference>
<dbReference type="RefSeq" id="WP_014705172.1">
    <property type="nucleotide sequence ID" value="NC_017856.1"/>
</dbReference>
<evidence type="ECO:0000313" key="2">
    <source>
        <dbReference type="EMBL" id="AFJ03754.1"/>
    </source>
</evidence>
<dbReference type="KEGG" id="mec:Q7C_2633"/>
<organism evidence="2 3">
    <name type="scientific">Methylophaga frappieri (strain ATCC BAA-2434 / DSM 25690 / JAM7)</name>
    <dbReference type="NCBI Taxonomy" id="754477"/>
    <lineage>
        <taxon>Bacteria</taxon>
        <taxon>Pseudomonadati</taxon>
        <taxon>Pseudomonadota</taxon>
        <taxon>Gammaproteobacteria</taxon>
        <taxon>Thiotrichales</taxon>
        <taxon>Piscirickettsiaceae</taxon>
        <taxon>Methylophaga</taxon>
    </lineage>
</organism>
<evidence type="ECO:0000313" key="3">
    <source>
        <dbReference type="Proteomes" id="UP000009145"/>
    </source>
</evidence>
<keyword evidence="1" id="KW-0732">Signal</keyword>
<dbReference type="eggNOG" id="COG3170">
    <property type="taxonomic scope" value="Bacteria"/>
</dbReference>
<feature type="chain" id="PRO_5003654685" evidence="1">
    <location>
        <begin position="20"/>
        <end position="250"/>
    </location>
</feature>
<dbReference type="InterPro" id="IPR021457">
    <property type="entry name" value="DUF3108"/>
</dbReference>
<gene>
    <name evidence="2" type="ordered locus">Q7C_2633</name>
</gene>
<dbReference type="STRING" id="754477.Q7C_2633"/>
<protein>
    <submittedName>
        <fullName evidence="2">Enzyme involved in the deoxyxylulose pathway of isoprenoid biosynthesis</fullName>
    </submittedName>
</protein>
<dbReference type="Proteomes" id="UP000009145">
    <property type="component" value="Chromosome"/>
</dbReference>
<keyword evidence="3" id="KW-1185">Reference proteome</keyword>
<dbReference type="Pfam" id="PF11306">
    <property type="entry name" value="DUF3108"/>
    <property type="match status" value="1"/>
</dbReference>
<name>I1YLG1_METFJ</name>
<sequence length="250" mass="28692" precursor="true">MMLWLSCLWIWIAASPVLADSTPMDYQANYQVELNGIQAGELEQTLTTDEASNRQLVTRTQAKGVFAFFKPDIITETSIWQQVDGQIKPQFYRYQRQGGKKDKLLTMSFDWSTAIVHIDDREHPWELALQSDTLDKHVYQLQLMRDLAADRQSLQYTIADGGKLKQYEITRQATEVIETPLGHIEAIRLSRDRDPDSERQTTLWCAPALGYLPVKLEHIEKDDSRFTAHIRKLDGLPVSAFQTPQPKSTP</sequence>
<evidence type="ECO:0000256" key="1">
    <source>
        <dbReference type="SAM" id="SignalP"/>
    </source>
</evidence>
<accession>I1YLG1</accession>
<dbReference type="PATRIC" id="fig|754477.3.peg.2589"/>
<dbReference type="AlphaFoldDB" id="I1YLG1"/>
<proteinExistence type="predicted"/>
<reference evidence="2 3" key="1">
    <citation type="journal article" date="2012" name="J. Bacteriol.">
        <title>Complete genome sequences of Methylophaga sp. strain JAM1 and Methylophaga sp. strain JAM7.</title>
        <authorList>
            <person name="Villeneuve C."/>
            <person name="Martineau C."/>
            <person name="Mauffrey F."/>
            <person name="Villemur R."/>
        </authorList>
    </citation>
    <scope>NUCLEOTIDE SEQUENCE [LARGE SCALE GENOMIC DNA]</scope>
    <source>
        <strain evidence="2 3">JAM7</strain>
    </source>
</reference>